<dbReference type="EMBL" id="JANPWB010000009">
    <property type="protein sequence ID" value="KAJ1151438.1"/>
    <property type="molecule type" value="Genomic_DNA"/>
</dbReference>
<protein>
    <submittedName>
        <fullName evidence="2">Uncharacterized protein</fullName>
    </submittedName>
</protein>
<feature type="compositionally biased region" description="Basic and acidic residues" evidence="1">
    <location>
        <begin position="7"/>
        <end position="20"/>
    </location>
</feature>
<sequence>MPGGRPGEPEHVPVRSREEETIAEAGNPDIRVPDSLKREDGLRARDALKTRDDEGRGNEEGGEQLRERREVIHGQTLVEEQMNTGRVDTATGQDSPKELERRHVPGGTWLSQKIVLFDVFDELLSYTSFSDFGGERKIGDRAKVVKVIHISGGFL</sequence>
<gene>
    <name evidence="2" type="ORF">NDU88_004219</name>
</gene>
<keyword evidence="3" id="KW-1185">Reference proteome</keyword>
<name>A0AAV7RKD6_PLEWA</name>
<feature type="region of interest" description="Disordered" evidence="1">
    <location>
        <begin position="1"/>
        <end position="70"/>
    </location>
</feature>
<proteinExistence type="predicted"/>
<evidence type="ECO:0000256" key="1">
    <source>
        <dbReference type="SAM" id="MobiDB-lite"/>
    </source>
</evidence>
<accession>A0AAV7RKD6</accession>
<organism evidence="2 3">
    <name type="scientific">Pleurodeles waltl</name>
    <name type="common">Iberian ribbed newt</name>
    <dbReference type="NCBI Taxonomy" id="8319"/>
    <lineage>
        <taxon>Eukaryota</taxon>
        <taxon>Metazoa</taxon>
        <taxon>Chordata</taxon>
        <taxon>Craniata</taxon>
        <taxon>Vertebrata</taxon>
        <taxon>Euteleostomi</taxon>
        <taxon>Amphibia</taxon>
        <taxon>Batrachia</taxon>
        <taxon>Caudata</taxon>
        <taxon>Salamandroidea</taxon>
        <taxon>Salamandridae</taxon>
        <taxon>Pleurodelinae</taxon>
        <taxon>Pleurodeles</taxon>
    </lineage>
</organism>
<feature type="compositionally biased region" description="Polar residues" evidence="1">
    <location>
        <begin position="82"/>
        <end position="94"/>
    </location>
</feature>
<evidence type="ECO:0000313" key="3">
    <source>
        <dbReference type="Proteomes" id="UP001066276"/>
    </source>
</evidence>
<dbReference type="AlphaFoldDB" id="A0AAV7RKD6"/>
<dbReference type="Proteomes" id="UP001066276">
    <property type="component" value="Chromosome 5"/>
</dbReference>
<feature type="compositionally biased region" description="Basic and acidic residues" evidence="1">
    <location>
        <begin position="31"/>
        <end position="70"/>
    </location>
</feature>
<evidence type="ECO:0000313" key="2">
    <source>
        <dbReference type="EMBL" id="KAJ1151438.1"/>
    </source>
</evidence>
<reference evidence="2" key="1">
    <citation type="journal article" date="2022" name="bioRxiv">
        <title>Sequencing and chromosome-scale assembly of the giantPleurodeles waltlgenome.</title>
        <authorList>
            <person name="Brown T."/>
            <person name="Elewa A."/>
            <person name="Iarovenko S."/>
            <person name="Subramanian E."/>
            <person name="Araus A.J."/>
            <person name="Petzold A."/>
            <person name="Susuki M."/>
            <person name="Suzuki K.-i.T."/>
            <person name="Hayashi T."/>
            <person name="Toyoda A."/>
            <person name="Oliveira C."/>
            <person name="Osipova E."/>
            <person name="Leigh N.D."/>
            <person name="Simon A."/>
            <person name="Yun M.H."/>
        </authorList>
    </citation>
    <scope>NUCLEOTIDE SEQUENCE</scope>
    <source>
        <strain evidence="2">20211129_DDA</strain>
        <tissue evidence="2">Liver</tissue>
    </source>
</reference>
<comment type="caution">
    <text evidence="2">The sequence shown here is derived from an EMBL/GenBank/DDBJ whole genome shotgun (WGS) entry which is preliminary data.</text>
</comment>
<feature type="region of interest" description="Disordered" evidence="1">
    <location>
        <begin position="82"/>
        <end position="104"/>
    </location>
</feature>